<comment type="similarity">
    <text evidence="2">Belongs to the UFL1 family.</text>
</comment>
<dbReference type="InterPro" id="IPR056579">
    <property type="entry name" value="Ufl1_N"/>
</dbReference>
<reference evidence="12" key="1">
    <citation type="submission" date="2022-11" db="UniProtKB">
        <authorList>
            <consortium name="WormBaseParasite"/>
        </authorList>
    </citation>
    <scope>IDENTIFICATION</scope>
</reference>
<keyword evidence="5" id="KW-0833">Ubl conjugation pathway</keyword>
<dbReference type="GO" id="GO:0032434">
    <property type="term" value="P:regulation of proteasomal ubiquitin-dependent protein catabolic process"/>
    <property type="evidence" value="ECO:0007669"/>
    <property type="project" value="TreeGrafter"/>
</dbReference>
<dbReference type="PANTHER" id="PTHR31057">
    <property type="entry name" value="E3 UFM1-PROTEIN LIGASE 1"/>
    <property type="match status" value="1"/>
</dbReference>
<dbReference type="InterPro" id="IPR056761">
    <property type="entry name" value="Ufl1-like_C"/>
</dbReference>
<feature type="domain" description="E3 UFM1-protein ligase 1-like N-terminal" evidence="8">
    <location>
        <begin position="6"/>
        <end position="284"/>
    </location>
</feature>
<dbReference type="Proteomes" id="UP000887566">
    <property type="component" value="Unplaced"/>
</dbReference>
<dbReference type="GO" id="GO:1990592">
    <property type="term" value="P:protein K69-linked ufmylation"/>
    <property type="evidence" value="ECO:0007669"/>
    <property type="project" value="TreeGrafter"/>
</dbReference>
<evidence type="ECO:0000259" key="8">
    <source>
        <dbReference type="Pfam" id="PF09743"/>
    </source>
</evidence>
<proteinExistence type="inferred from homology"/>
<feature type="region of interest" description="Disordered" evidence="7">
    <location>
        <begin position="408"/>
        <end position="438"/>
    </location>
</feature>
<feature type="compositionally biased region" description="Basic residues" evidence="7">
    <location>
        <begin position="412"/>
        <end position="425"/>
    </location>
</feature>
<evidence type="ECO:0000256" key="7">
    <source>
        <dbReference type="SAM" id="MobiDB-lite"/>
    </source>
</evidence>
<protein>
    <recommendedName>
        <fullName evidence="3">E3 UFM1-protein ligase 1 homolog</fullName>
    </recommendedName>
    <alternativeName>
        <fullName evidence="6">E3 UFM1-protein transferase 1 homolog</fullName>
    </alternativeName>
</protein>
<name>A0A914XKY3_9BILA</name>
<keyword evidence="11" id="KW-1185">Reference proteome</keyword>
<feature type="domain" description="E3 UFM1-protein ligase 1-like" evidence="9">
    <location>
        <begin position="509"/>
        <end position="628"/>
    </location>
</feature>
<dbReference type="InterPro" id="IPR018611">
    <property type="entry name" value="Ufl1"/>
</dbReference>
<evidence type="ECO:0000256" key="6">
    <source>
        <dbReference type="ARBA" id="ARBA00030452"/>
    </source>
</evidence>
<dbReference type="GO" id="GO:0005789">
    <property type="term" value="C:endoplasmic reticulum membrane"/>
    <property type="evidence" value="ECO:0007669"/>
    <property type="project" value="TreeGrafter"/>
</dbReference>
<dbReference type="Pfam" id="PF09743">
    <property type="entry name" value="E3_UFM1_ligase"/>
    <property type="match status" value="1"/>
</dbReference>
<dbReference type="AlphaFoldDB" id="A0A914XKY3"/>
<dbReference type="GO" id="GO:0034976">
    <property type="term" value="P:response to endoplasmic reticulum stress"/>
    <property type="evidence" value="ECO:0007669"/>
    <property type="project" value="TreeGrafter"/>
</dbReference>
<evidence type="ECO:0000313" key="11">
    <source>
        <dbReference type="Proteomes" id="UP000887566"/>
    </source>
</evidence>
<organism evidence="11 12">
    <name type="scientific">Plectus sambesii</name>
    <dbReference type="NCBI Taxonomy" id="2011161"/>
    <lineage>
        <taxon>Eukaryota</taxon>
        <taxon>Metazoa</taxon>
        <taxon>Ecdysozoa</taxon>
        <taxon>Nematoda</taxon>
        <taxon>Chromadorea</taxon>
        <taxon>Plectida</taxon>
        <taxon>Plectina</taxon>
        <taxon>Plectoidea</taxon>
        <taxon>Plectidae</taxon>
        <taxon>Plectus</taxon>
    </lineage>
</organism>
<keyword evidence="4" id="KW-0808">Transferase</keyword>
<dbReference type="PANTHER" id="PTHR31057:SF0">
    <property type="entry name" value="E3 UFM1-PROTEIN LIGASE 1"/>
    <property type="match status" value="1"/>
</dbReference>
<sequence length="742" mass="81836">MTTWADIQKLASDLQRVQLGQVSRKLADRNCIEVVAKLIDLHLIDIVFTVDGKEYVTKQHLTTQIKNECLGNGGRVALSDLAQILNMEYQHIEDRANEIVKSDQGFLLCVGQLIAREYLNNVCTEINDRLKEEGRTTLAQITKAYDLPSDLLKAEVYAALGVRIEGIADKDDPSIIYTSDYIDAQKALVRGALSAITKVTPVQKVVTDLGMPVNLFFRSVDELISAGQLRGQITGGRNIDRAVYVPEIYNELLRVYVLGYFQQNGYLELTTLKKLGISDSTAYLKELLGKEKYGGLVFLSTVALGADSWTESVDAVTAAIERDGWADISAHLPPAASDPNDSRLAAERMSKLSADWQLCSDAYIFTNVLVTQCAKALEPTLNEKAREEAPNVAKVLKEMQNKKDEVVAAPKKAAKKGGGGKKGKKTKDDDDWAETPAGGGQTAVFEFMSETEMVAALQEQSRFGQVPEELLQEVVDRIRPQLNTKYRERLESVFLSSQQDSSQQQKRSHADFQEQLRVLYNNICLFDAGASVFDDLIAVQLRQHLQRTLCTDAAYMALAYMSGAPSTATMTAKVRDQTIGALETVPARDAFAALFASLASKKDDLEEFYDALEAVSNPSVCALNLKQPDKKMRADLLNDYAKELRRQLSECVDPATGLLLALLVLIAKHSGVGVHASGKFVPNLVDHLRSSSLSNDLKELLGDTQQLVVMSLKKKDDVEQNAQLSAKFEQLKAQVLRESESS</sequence>
<dbReference type="GO" id="GO:0061666">
    <property type="term" value="F:UFM1 ligase activity"/>
    <property type="evidence" value="ECO:0007669"/>
    <property type="project" value="InterPro"/>
</dbReference>
<evidence type="ECO:0000256" key="4">
    <source>
        <dbReference type="ARBA" id="ARBA00022679"/>
    </source>
</evidence>
<dbReference type="WBParaSite" id="PSAMB.scaffold893size39148.g9520.t1">
    <property type="protein sequence ID" value="PSAMB.scaffold893size39148.g9520.t1"/>
    <property type="gene ID" value="PSAMB.scaffold893size39148.g9520"/>
</dbReference>
<dbReference type="InterPro" id="IPR056580">
    <property type="entry name" value="Ufl1_dom"/>
</dbReference>
<evidence type="ECO:0000256" key="5">
    <source>
        <dbReference type="ARBA" id="ARBA00022786"/>
    </source>
</evidence>
<evidence type="ECO:0000259" key="10">
    <source>
        <dbReference type="Pfam" id="PF25041"/>
    </source>
</evidence>
<comment type="function">
    <text evidence="1">E3 UFM1-protein ligase that mediates ufmylation of target proteins.</text>
</comment>
<evidence type="ECO:0000256" key="1">
    <source>
        <dbReference type="ARBA" id="ARBA00003950"/>
    </source>
</evidence>
<evidence type="ECO:0000256" key="3">
    <source>
        <dbReference type="ARBA" id="ARBA00014160"/>
    </source>
</evidence>
<evidence type="ECO:0000256" key="2">
    <source>
        <dbReference type="ARBA" id="ARBA00010789"/>
    </source>
</evidence>
<dbReference type="Pfam" id="PF25041">
    <property type="entry name" value="UFL1_C"/>
    <property type="match status" value="1"/>
</dbReference>
<evidence type="ECO:0000313" key="12">
    <source>
        <dbReference type="WBParaSite" id="PSAMB.scaffold893size39148.g9520.t1"/>
    </source>
</evidence>
<evidence type="ECO:0000259" key="9">
    <source>
        <dbReference type="Pfam" id="PF23659"/>
    </source>
</evidence>
<accession>A0A914XKY3</accession>
<dbReference type="Pfam" id="PF23659">
    <property type="entry name" value="UFL1"/>
    <property type="match status" value="1"/>
</dbReference>
<feature type="domain" description="E3 UFM1-protein ligase-like C-terminal" evidence="10">
    <location>
        <begin position="636"/>
        <end position="727"/>
    </location>
</feature>